<dbReference type="GO" id="GO:0009941">
    <property type="term" value="C:chloroplast envelope"/>
    <property type="evidence" value="ECO:0007669"/>
    <property type="project" value="TreeGrafter"/>
</dbReference>
<dbReference type="PANTHER" id="PTHR36737:SF1">
    <property type="entry name" value="EXPRESSED PROTEIN"/>
    <property type="match status" value="1"/>
</dbReference>
<dbReference type="AlphaFoldDB" id="A0A843VF22"/>
<dbReference type="OrthoDB" id="2012141at2759"/>
<keyword evidence="3" id="KW-1185">Reference proteome</keyword>
<evidence type="ECO:0000313" key="3">
    <source>
        <dbReference type="Proteomes" id="UP000652761"/>
    </source>
</evidence>
<dbReference type="EMBL" id="NMUH01001205">
    <property type="protein sequence ID" value="MQL90059.1"/>
    <property type="molecule type" value="Genomic_DNA"/>
</dbReference>
<evidence type="ECO:0000313" key="2">
    <source>
        <dbReference type="EMBL" id="MQL90059.1"/>
    </source>
</evidence>
<organism evidence="2 3">
    <name type="scientific">Colocasia esculenta</name>
    <name type="common">Wild taro</name>
    <name type="synonym">Arum esculentum</name>
    <dbReference type="NCBI Taxonomy" id="4460"/>
    <lineage>
        <taxon>Eukaryota</taxon>
        <taxon>Viridiplantae</taxon>
        <taxon>Streptophyta</taxon>
        <taxon>Embryophyta</taxon>
        <taxon>Tracheophyta</taxon>
        <taxon>Spermatophyta</taxon>
        <taxon>Magnoliopsida</taxon>
        <taxon>Liliopsida</taxon>
        <taxon>Araceae</taxon>
        <taxon>Aroideae</taxon>
        <taxon>Colocasieae</taxon>
        <taxon>Colocasia</taxon>
    </lineage>
</organism>
<evidence type="ECO:0000256" key="1">
    <source>
        <dbReference type="SAM" id="MobiDB-lite"/>
    </source>
</evidence>
<name>A0A843VF22_COLES</name>
<proteinExistence type="predicted"/>
<dbReference type="PANTHER" id="PTHR36737">
    <property type="entry name" value="EXPRESSED PROTEIN"/>
    <property type="match status" value="1"/>
</dbReference>
<gene>
    <name evidence="2" type="ORF">Taro_022640</name>
</gene>
<protein>
    <submittedName>
        <fullName evidence="2">Uncharacterized protein</fullName>
    </submittedName>
</protein>
<reference evidence="2" key="1">
    <citation type="submission" date="2017-07" db="EMBL/GenBank/DDBJ databases">
        <title>Taro Niue Genome Assembly and Annotation.</title>
        <authorList>
            <person name="Atibalentja N."/>
            <person name="Keating K."/>
            <person name="Fields C.J."/>
        </authorList>
    </citation>
    <scope>NUCLEOTIDE SEQUENCE</scope>
    <source>
        <strain evidence="2">Niue_2</strain>
        <tissue evidence="2">Leaf</tissue>
    </source>
</reference>
<feature type="region of interest" description="Disordered" evidence="1">
    <location>
        <begin position="1"/>
        <end position="33"/>
    </location>
</feature>
<sequence>MSRRPPVLSEDAPWRALPTGQKPFPRINQNPVLRVPQNPTSAYAVVVMNRANPIGEGFATEARLEAAGPECVVPGQVTPIKLLGLKVWPIDVNLKFMEPVGRELQSIGKGEGGVGKEADNPIYS</sequence>
<dbReference type="Proteomes" id="UP000652761">
    <property type="component" value="Unassembled WGS sequence"/>
</dbReference>
<accession>A0A843VF22</accession>
<comment type="caution">
    <text evidence="2">The sequence shown here is derived from an EMBL/GenBank/DDBJ whole genome shotgun (WGS) entry which is preliminary data.</text>
</comment>